<feature type="transmembrane region" description="Helical" evidence="6">
    <location>
        <begin position="114"/>
        <end position="137"/>
    </location>
</feature>
<keyword evidence="2" id="KW-1003">Cell membrane</keyword>
<feature type="transmembrane region" description="Helical" evidence="6">
    <location>
        <begin position="58"/>
        <end position="80"/>
    </location>
</feature>
<feature type="transmembrane region" description="Helical" evidence="6">
    <location>
        <begin position="422"/>
        <end position="443"/>
    </location>
</feature>
<dbReference type="GO" id="GO:0022857">
    <property type="term" value="F:transmembrane transporter activity"/>
    <property type="evidence" value="ECO:0007669"/>
    <property type="project" value="InterPro"/>
</dbReference>
<dbReference type="RefSeq" id="WP_127188583.1">
    <property type="nucleotide sequence ID" value="NZ_RZNJ01000003.1"/>
</dbReference>
<dbReference type="Proteomes" id="UP000281547">
    <property type="component" value="Unassembled WGS sequence"/>
</dbReference>
<comment type="subcellular location">
    <subcellularLocation>
        <location evidence="1">Cell membrane</location>
        <topology evidence="1">Multi-pass membrane protein</topology>
    </subcellularLocation>
</comment>
<dbReference type="OrthoDB" id="9762947at2"/>
<feature type="transmembrane region" description="Helical" evidence="6">
    <location>
        <begin position="213"/>
        <end position="235"/>
    </location>
</feature>
<evidence type="ECO:0000256" key="1">
    <source>
        <dbReference type="ARBA" id="ARBA00004651"/>
    </source>
</evidence>
<dbReference type="InterPro" id="IPR050367">
    <property type="entry name" value="APC_superfamily"/>
</dbReference>
<dbReference type="EMBL" id="RZNJ01000003">
    <property type="protein sequence ID" value="RUT31338.1"/>
    <property type="molecule type" value="Genomic_DNA"/>
</dbReference>
<organism evidence="7 8">
    <name type="scientific">Arsenicitalea aurantiaca</name>
    <dbReference type="NCBI Taxonomy" id="1783274"/>
    <lineage>
        <taxon>Bacteria</taxon>
        <taxon>Pseudomonadati</taxon>
        <taxon>Pseudomonadota</taxon>
        <taxon>Alphaproteobacteria</taxon>
        <taxon>Hyphomicrobiales</taxon>
        <taxon>Devosiaceae</taxon>
        <taxon>Arsenicitalea</taxon>
    </lineage>
</organism>
<dbReference type="GO" id="GO:0005886">
    <property type="term" value="C:plasma membrane"/>
    <property type="evidence" value="ECO:0007669"/>
    <property type="project" value="UniProtKB-SubCell"/>
</dbReference>
<evidence type="ECO:0000256" key="5">
    <source>
        <dbReference type="ARBA" id="ARBA00023136"/>
    </source>
</evidence>
<name>A0A433XBG7_9HYPH</name>
<comment type="caution">
    <text evidence="7">The sequence shown here is derived from an EMBL/GenBank/DDBJ whole genome shotgun (WGS) entry which is preliminary data.</text>
</comment>
<keyword evidence="4 6" id="KW-1133">Transmembrane helix</keyword>
<keyword evidence="3 6" id="KW-0812">Transmembrane</keyword>
<dbReference type="PIRSF" id="PIRSF006060">
    <property type="entry name" value="AA_transporter"/>
    <property type="match status" value="1"/>
</dbReference>
<evidence type="ECO:0000256" key="6">
    <source>
        <dbReference type="SAM" id="Phobius"/>
    </source>
</evidence>
<feature type="transmembrane region" description="Helical" evidence="6">
    <location>
        <begin position="256"/>
        <end position="284"/>
    </location>
</feature>
<feature type="transmembrane region" description="Helical" evidence="6">
    <location>
        <begin position="449"/>
        <end position="470"/>
    </location>
</feature>
<evidence type="ECO:0000256" key="2">
    <source>
        <dbReference type="ARBA" id="ARBA00022475"/>
    </source>
</evidence>
<reference evidence="7 8" key="1">
    <citation type="journal article" date="2016" name="Int. J. Syst. Evol. Microbiol.">
        <title>Arsenicitalea aurantiaca gen. nov., sp. nov., a new member of the family Hyphomicrobiaceae, isolated from high-arsenic sediment.</title>
        <authorList>
            <person name="Mu Y."/>
            <person name="Zhou L."/>
            <person name="Zeng X.C."/>
            <person name="Liu L."/>
            <person name="Pan Y."/>
            <person name="Chen X."/>
            <person name="Wang J."/>
            <person name="Li S."/>
            <person name="Li W.J."/>
            <person name="Wang Y."/>
        </authorList>
    </citation>
    <scope>NUCLEOTIDE SEQUENCE [LARGE SCALE GENOMIC DNA]</scope>
    <source>
        <strain evidence="7 8">42-50</strain>
    </source>
</reference>
<feature type="transmembrane region" description="Helical" evidence="6">
    <location>
        <begin position="355"/>
        <end position="376"/>
    </location>
</feature>
<dbReference type="Pfam" id="PF13520">
    <property type="entry name" value="AA_permease_2"/>
    <property type="match status" value="1"/>
</dbReference>
<gene>
    <name evidence="7" type="ORF">EMQ25_10830</name>
</gene>
<dbReference type="Gene3D" id="1.20.1740.10">
    <property type="entry name" value="Amino acid/polyamine transporter I"/>
    <property type="match status" value="1"/>
</dbReference>
<dbReference type="AlphaFoldDB" id="A0A433XBG7"/>
<evidence type="ECO:0000313" key="7">
    <source>
        <dbReference type="EMBL" id="RUT31338.1"/>
    </source>
</evidence>
<feature type="transmembrane region" description="Helical" evidence="6">
    <location>
        <begin position="143"/>
        <end position="162"/>
    </location>
</feature>
<feature type="transmembrane region" description="Helical" evidence="6">
    <location>
        <begin position="169"/>
        <end position="193"/>
    </location>
</feature>
<feature type="transmembrane region" description="Helical" evidence="6">
    <location>
        <begin position="388"/>
        <end position="410"/>
    </location>
</feature>
<evidence type="ECO:0000313" key="8">
    <source>
        <dbReference type="Proteomes" id="UP000281547"/>
    </source>
</evidence>
<dbReference type="PANTHER" id="PTHR42770:SF7">
    <property type="entry name" value="MEMBRANE PROTEIN"/>
    <property type="match status" value="1"/>
</dbReference>
<dbReference type="InterPro" id="IPR002293">
    <property type="entry name" value="AA/rel_permease1"/>
</dbReference>
<evidence type="ECO:0000256" key="3">
    <source>
        <dbReference type="ARBA" id="ARBA00022692"/>
    </source>
</evidence>
<keyword evidence="5 6" id="KW-0472">Membrane</keyword>
<protein>
    <submittedName>
        <fullName evidence="7">Amino acid permease</fullName>
    </submittedName>
</protein>
<feature type="transmembrane region" description="Helical" evidence="6">
    <location>
        <begin position="31"/>
        <end position="52"/>
    </location>
</feature>
<evidence type="ECO:0000256" key="4">
    <source>
        <dbReference type="ARBA" id="ARBA00022989"/>
    </source>
</evidence>
<proteinExistence type="predicted"/>
<keyword evidence="8" id="KW-1185">Reference proteome</keyword>
<feature type="transmembrane region" description="Helical" evidence="6">
    <location>
        <begin position="304"/>
        <end position="326"/>
    </location>
</feature>
<accession>A0A433XBG7</accession>
<dbReference type="PANTHER" id="PTHR42770">
    <property type="entry name" value="AMINO ACID TRANSPORTER-RELATED"/>
    <property type="match status" value="1"/>
</dbReference>
<sequence length="491" mass="53077">MAQKRLTDVAYARRDQSYFDRRGLIRHANVFHLWALGVGAVISGHFSGWNFGLAAGGWGGMVLAAILIMIMYWGLVFAIAEMSPALPHTGAAYSFARTAMGPWGGFLTGLAESVMYILAPAVIVYFIGAYMSAIFGTPEAAQPVWWVLGYLLFVGLNIWGVALSFRITLVVTLLALGCLVVFWVSALGHFDFARFALDIGPDGEQLAEGNGPFLPYGIGGAFAALPFAVWLFLAIEQLPLAAEESVDPRRDMPRGIIWAMITLMVSAFMIVWLAPSILGVGAHALGQSDEPLLDGLRAIYGEGLAEGLALVAVLGLVASFHTIIFAQGRQIYSLSRAGYFPPFLSITHGRRKTPYVAMIAGAGLGLSVMLGLRHYFGEGAGSIIGGTLINMAVFGAMLSYIAQAASFILLRRNHPYIERPFVNPLGVGGALVTIVIACVTLGFQFADPVYRQGIGFVIVWFAAFILYFTLFGRHRLILSPEEAFALEHARR</sequence>